<reference evidence="1" key="1">
    <citation type="submission" date="2014-11" db="EMBL/GenBank/DDBJ databases">
        <authorList>
            <person name="Amaro Gonzalez C."/>
        </authorList>
    </citation>
    <scope>NUCLEOTIDE SEQUENCE</scope>
</reference>
<dbReference type="AlphaFoldDB" id="A0A0E9QJP7"/>
<protein>
    <submittedName>
        <fullName evidence="1">Uncharacterized protein</fullName>
    </submittedName>
</protein>
<proteinExistence type="predicted"/>
<evidence type="ECO:0000313" key="1">
    <source>
        <dbReference type="EMBL" id="JAH17121.1"/>
    </source>
</evidence>
<organism evidence="1">
    <name type="scientific">Anguilla anguilla</name>
    <name type="common">European freshwater eel</name>
    <name type="synonym">Muraena anguilla</name>
    <dbReference type="NCBI Taxonomy" id="7936"/>
    <lineage>
        <taxon>Eukaryota</taxon>
        <taxon>Metazoa</taxon>
        <taxon>Chordata</taxon>
        <taxon>Craniata</taxon>
        <taxon>Vertebrata</taxon>
        <taxon>Euteleostomi</taxon>
        <taxon>Actinopterygii</taxon>
        <taxon>Neopterygii</taxon>
        <taxon>Teleostei</taxon>
        <taxon>Anguilliformes</taxon>
        <taxon>Anguillidae</taxon>
        <taxon>Anguilla</taxon>
    </lineage>
</organism>
<dbReference type="EMBL" id="GBXM01091456">
    <property type="protein sequence ID" value="JAH17121.1"/>
    <property type="molecule type" value="Transcribed_RNA"/>
</dbReference>
<reference evidence="1" key="2">
    <citation type="journal article" date="2015" name="Fish Shellfish Immunol.">
        <title>Early steps in the European eel (Anguilla anguilla)-Vibrio vulnificus interaction in the gills: Role of the RtxA13 toxin.</title>
        <authorList>
            <person name="Callol A."/>
            <person name="Pajuelo D."/>
            <person name="Ebbesson L."/>
            <person name="Teles M."/>
            <person name="MacKenzie S."/>
            <person name="Amaro C."/>
        </authorList>
    </citation>
    <scope>NUCLEOTIDE SEQUENCE</scope>
</reference>
<sequence>MGECNGNTSVTNILARKNVSLILVREFL</sequence>
<accession>A0A0E9QJP7</accession>
<name>A0A0E9QJP7_ANGAN</name>